<dbReference type="InterPro" id="IPR053296">
    <property type="entry name" value="TSET_member_tstB"/>
</dbReference>
<proteinExistence type="predicted"/>
<dbReference type="PANTHER" id="PTHR48151">
    <property type="entry name" value="SH3 DOMAIN-CONTAINING PROTEIN"/>
    <property type="match status" value="1"/>
</dbReference>
<protein>
    <submittedName>
        <fullName evidence="2">ABC transporter G family member 24</fullName>
    </submittedName>
</protein>
<evidence type="ECO:0000256" key="1">
    <source>
        <dbReference type="SAM" id="Phobius"/>
    </source>
</evidence>
<reference evidence="2 3" key="1">
    <citation type="journal article" date="2018" name="PLoS Genet.">
        <title>Population sequencing reveals clonal diversity and ancestral inbreeding in the grapevine cultivar Chardonnay.</title>
        <authorList>
            <person name="Roach M.J."/>
            <person name="Johnson D.L."/>
            <person name="Bohlmann J."/>
            <person name="van Vuuren H.J."/>
            <person name="Jones S.J."/>
            <person name="Pretorius I.S."/>
            <person name="Schmidt S.A."/>
            <person name="Borneman A.R."/>
        </authorList>
    </citation>
    <scope>NUCLEOTIDE SEQUENCE [LARGE SCALE GENOMIC DNA]</scope>
    <source>
        <strain evidence="3">cv. Chardonnay</strain>
        <tissue evidence="2">Leaf</tissue>
    </source>
</reference>
<dbReference type="EMBL" id="QGNW01000217">
    <property type="protein sequence ID" value="RVW84297.1"/>
    <property type="molecule type" value="Genomic_DNA"/>
</dbReference>
<evidence type="ECO:0000313" key="3">
    <source>
        <dbReference type="Proteomes" id="UP000288805"/>
    </source>
</evidence>
<dbReference type="AlphaFoldDB" id="A0A438HIL9"/>
<organism evidence="2 3">
    <name type="scientific">Vitis vinifera</name>
    <name type="common">Grape</name>
    <dbReference type="NCBI Taxonomy" id="29760"/>
    <lineage>
        <taxon>Eukaryota</taxon>
        <taxon>Viridiplantae</taxon>
        <taxon>Streptophyta</taxon>
        <taxon>Embryophyta</taxon>
        <taxon>Tracheophyta</taxon>
        <taxon>Spermatophyta</taxon>
        <taxon>Magnoliopsida</taxon>
        <taxon>eudicotyledons</taxon>
        <taxon>Gunneridae</taxon>
        <taxon>Pentapetalae</taxon>
        <taxon>rosids</taxon>
        <taxon>Vitales</taxon>
        <taxon>Vitaceae</taxon>
        <taxon>Viteae</taxon>
        <taxon>Vitis</taxon>
    </lineage>
</organism>
<evidence type="ECO:0000313" key="2">
    <source>
        <dbReference type="EMBL" id="RVW84297.1"/>
    </source>
</evidence>
<gene>
    <name evidence="2" type="primary">ABCG24_4</name>
    <name evidence="2" type="ORF">CK203_036682</name>
</gene>
<dbReference type="PANTHER" id="PTHR48151:SF3">
    <property type="entry name" value="SH3 DOMAIN-CONTAINING PROTEIN"/>
    <property type="match status" value="1"/>
</dbReference>
<dbReference type="Proteomes" id="UP000288805">
    <property type="component" value="Unassembled WGS sequence"/>
</dbReference>
<comment type="caution">
    <text evidence="2">The sequence shown here is derived from an EMBL/GenBank/DDBJ whole genome shotgun (WGS) entry which is preliminary data.</text>
</comment>
<name>A0A438HIL9_VITVI</name>
<keyword evidence="1" id="KW-1133">Transmembrane helix</keyword>
<keyword evidence="1" id="KW-0812">Transmembrane</keyword>
<feature type="transmembrane region" description="Helical" evidence="1">
    <location>
        <begin position="6"/>
        <end position="27"/>
    </location>
</feature>
<keyword evidence="1" id="KW-0472">Membrane</keyword>
<accession>A0A438HIL9</accession>
<sequence>MRRAKVGTYCPSPAPTLVVLVVLLFGYGKISNMTTMLSAEFQKRSNFCVKDPDADWNQAFNLSFNLDFLASCIQKTKETKFYFSNFFVKSERSNYLRPNKNCNLTTWLSGCEPGWACSVGQNQQVRIVAAQALTTLAIRSGEPFRLQIFEFLQALA</sequence>